<keyword evidence="5" id="KW-0539">Nucleus</keyword>
<evidence type="ECO:0000256" key="3">
    <source>
        <dbReference type="ARBA" id="ARBA00022517"/>
    </source>
</evidence>
<feature type="compositionally biased region" description="Low complexity" evidence="7">
    <location>
        <begin position="495"/>
        <end position="507"/>
    </location>
</feature>
<feature type="region of interest" description="Disordered" evidence="7">
    <location>
        <begin position="1031"/>
        <end position="1061"/>
    </location>
</feature>
<feature type="compositionally biased region" description="Acidic residues" evidence="7">
    <location>
        <begin position="354"/>
        <end position="380"/>
    </location>
</feature>
<comment type="caution">
    <text evidence="8">The sequence shown here is derived from an EMBL/GenBank/DDBJ whole genome shotgun (WGS) entry which is preliminary data.</text>
</comment>
<reference evidence="8" key="1">
    <citation type="journal article" date="2020" name="bioRxiv">
        <title>Comparative genomics of Chlamydomonas.</title>
        <authorList>
            <person name="Craig R.J."/>
            <person name="Hasan A.R."/>
            <person name="Ness R.W."/>
            <person name="Keightley P.D."/>
        </authorList>
    </citation>
    <scope>NUCLEOTIDE SEQUENCE</scope>
    <source>
        <strain evidence="8">CCAP 11/70</strain>
    </source>
</reference>
<dbReference type="AlphaFoldDB" id="A0A836BYW0"/>
<sequence>MAKAKPKAAAKARAALAAQLKAQPKKVNPFELKTTKGHFDTIGKRVSGKKQNVITARQDAVNRRKKTLLVEYRQLRKANTFVDRRFGESDPNLTESDKGLARLQAQRLRQAERAAKKKRGSKFTLADGGGDGGEGEEEALTHMGRSLADDIRNLMDRPEFDDLDQEVVEELVASYHFGGGEGGEGAEGQAGGEAKGTDGKPKTRKQIMEEIIAKSRMYRALKAKQREEDEAALEAADAAFKDLVRSSGLASLKLPPGARKLENVKAETAEDRAYDVAARELAFEGKGAAGDRTLTAEELVERERQRLEKLEKERLKRMQGGADSEEEGEGESDDDEEDGGRRKRRREMQSGDALGDDYDSEGGEDEDEEGEGEEDDDEEGAPGGKGMSELDKRRMRAAAGDHPLQEKLREVAAALAAKHGVAVPRNPFLEEGEEGDSEEGEEDEDEEGEEGESGDEGEEEEGESGDGEGSSGEGEEEDEEDHDDCRRPQHPASTSEPSKPGKAAAAKAEPEGKPGRKPAAPLDGPLDLPYTIPLPKTYGEFASLVNGRPAEDLHTAIARIRAFNATALATDNKRKMQEFLGFLVQHFALVAGATPLPPRAPSLDVLTRHLLSIAPEVPYYAATVARARLGRMADQQATVLGDTKGPQQAAEAAAGAGAGAPWPSARVVLQLKLFAELFPTSDRRHPVLTPAALIIGKYLNQSVVSNPHEAAVGLCLCSLLTHMAAPGRRTTPEVLVFLRDCLAAFMPPGVTPAAAAAAAVAAGAAGGGGAGGKGKAGKGKRKAAEAAGTEGGGAQASGQAPAPAAPPAEPDPDRFIRFPAGLLALSGTVSTPPPPLDLYGTLGMTSSDPAVSTDGFKVSLLRAALLCVRRQAALAAAAGPDGGVVAFFDQLFAPVLAAVGALQHCAKQLPAEVEELRVSVYCQLEEAAARCVAQRRPLFHAGRARAGAAAAGSVPASQVREYNPRFEDEYRTGRDYDPDRTRAEDRRLKRQLAKERRGAIRELRRDAVFMAGERDAERQVVDAERLASERSFYSELQRQEADMRSGGQGGMNPHLRGKKRK</sequence>
<dbReference type="Proteomes" id="UP000612055">
    <property type="component" value="Unassembled WGS sequence"/>
</dbReference>
<evidence type="ECO:0000256" key="4">
    <source>
        <dbReference type="ARBA" id="ARBA00022552"/>
    </source>
</evidence>
<dbReference type="GO" id="GO:0030692">
    <property type="term" value="C:Noc4p-Nop14p complex"/>
    <property type="evidence" value="ECO:0007669"/>
    <property type="project" value="TreeGrafter"/>
</dbReference>
<dbReference type="GO" id="GO:0030490">
    <property type="term" value="P:maturation of SSU-rRNA"/>
    <property type="evidence" value="ECO:0007669"/>
    <property type="project" value="TreeGrafter"/>
</dbReference>
<evidence type="ECO:0000256" key="6">
    <source>
        <dbReference type="ARBA" id="ARBA00024695"/>
    </source>
</evidence>
<dbReference type="EMBL" id="JAEHOE010000043">
    <property type="protein sequence ID" value="KAG2492669.1"/>
    <property type="molecule type" value="Genomic_DNA"/>
</dbReference>
<dbReference type="OrthoDB" id="441771at2759"/>
<comment type="subcellular location">
    <subcellularLocation>
        <location evidence="1">Nucleus</location>
        <location evidence="1">Nucleolus</location>
    </subcellularLocation>
</comment>
<feature type="compositionally biased region" description="Low complexity" evidence="7">
    <location>
        <begin position="518"/>
        <end position="528"/>
    </location>
</feature>
<name>A0A836BYW0_9CHLO</name>
<evidence type="ECO:0000313" key="8">
    <source>
        <dbReference type="EMBL" id="KAG2492669.1"/>
    </source>
</evidence>
<dbReference type="PANTHER" id="PTHR23183">
    <property type="entry name" value="NOP14"/>
    <property type="match status" value="1"/>
</dbReference>
<gene>
    <name evidence="8" type="ORF">HYH03_009084</name>
</gene>
<evidence type="ECO:0000256" key="2">
    <source>
        <dbReference type="ARBA" id="ARBA00007466"/>
    </source>
</evidence>
<feature type="region of interest" description="Disordered" evidence="7">
    <location>
        <begin position="176"/>
        <end position="205"/>
    </location>
</feature>
<evidence type="ECO:0000256" key="1">
    <source>
        <dbReference type="ARBA" id="ARBA00004604"/>
    </source>
</evidence>
<evidence type="ECO:0000256" key="5">
    <source>
        <dbReference type="ARBA" id="ARBA00023242"/>
    </source>
</evidence>
<dbReference type="PANTHER" id="PTHR23183:SF0">
    <property type="entry name" value="NUCLEOLAR PROTEIN 14"/>
    <property type="match status" value="1"/>
</dbReference>
<feature type="region of interest" description="Disordered" evidence="7">
    <location>
        <begin position="109"/>
        <end position="137"/>
    </location>
</feature>
<comment type="function">
    <text evidence="6">Involved in nucleolar processing of pre-18S ribosomal RNA. Has a role in the nuclear export of 40S pre-ribosomal subunit to the cytoplasm.</text>
</comment>
<feature type="region of interest" description="Disordered" evidence="7">
    <location>
        <begin position="419"/>
        <end position="528"/>
    </location>
</feature>
<feature type="compositionally biased region" description="Basic and acidic residues" evidence="7">
    <location>
        <begin position="195"/>
        <end position="205"/>
    </location>
</feature>
<accession>A0A836BYW0</accession>
<feature type="compositionally biased region" description="Acidic residues" evidence="7">
    <location>
        <begin position="473"/>
        <end position="482"/>
    </location>
</feature>
<feature type="compositionally biased region" description="Gly residues" evidence="7">
    <location>
        <begin position="177"/>
        <end position="194"/>
    </location>
</feature>
<proteinExistence type="inferred from homology"/>
<keyword evidence="3" id="KW-0690">Ribosome biogenesis</keyword>
<feature type="compositionally biased region" description="Acidic residues" evidence="7">
    <location>
        <begin position="323"/>
        <end position="338"/>
    </location>
</feature>
<keyword evidence="9" id="KW-1185">Reference proteome</keyword>
<feature type="region of interest" description="Disordered" evidence="7">
    <location>
        <begin position="962"/>
        <end position="990"/>
    </location>
</feature>
<evidence type="ECO:0000256" key="7">
    <source>
        <dbReference type="SAM" id="MobiDB-lite"/>
    </source>
</evidence>
<feature type="region of interest" description="Disordered" evidence="7">
    <location>
        <begin position="768"/>
        <end position="811"/>
    </location>
</feature>
<evidence type="ECO:0000313" key="9">
    <source>
        <dbReference type="Proteomes" id="UP000612055"/>
    </source>
</evidence>
<organism evidence="8 9">
    <name type="scientific">Edaphochlamys debaryana</name>
    <dbReference type="NCBI Taxonomy" id="47281"/>
    <lineage>
        <taxon>Eukaryota</taxon>
        <taxon>Viridiplantae</taxon>
        <taxon>Chlorophyta</taxon>
        <taxon>core chlorophytes</taxon>
        <taxon>Chlorophyceae</taxon>
        <taxon>CS clade</taxon>
        <taxon>Chlamydomonadales</taxon>
        <taxon>Chlamydomonadales incertae sedis</taxon>
        <taxon>Edaphochlamys</taxon>
    </lineage>
</organism>
<comment type="similarity">
    <text evidence="2">Belongs to the NOP14 family.</text>
</comment>
<feature type="region of interest" description="Disordered" evidence="7">
    <location>
        <begin position="283"/>
        <end position="405"/>
    </location>
</feature>
<dbReference type="Pfam" id="PF04147">
    <property type="entry name" value="Nop14"/>
    <property type="match status" value="2"/>
</dbReference>
<feature type="compositionally biased region" description="Acidic residues" evidence="7">
    <location>
        <begin position="430"/>
        <end position="466"/>
    </location>
</feature>
<evidence type="ECO:0008006" key="10">
    <source>
        <dbReference type="Google" id="ProtNLM"/>
    </source>
</evidence>
<dbReference type="GO" id="GO:0032040">
    <property type="term" value="C:small-subunit processome"/>
    <property type="evidence" value="ECO:0007669"/>
    <property type="project" value="InterPro"/>
</dbReference>
<protein>
    <recommendedName>
        <fullName evidence="10">Nucleolar protein 14</fullName>
    </recommendedName>
</protein>
<feature type="compositionally biased region" description="Basic and acidic residues" evidence="7">
    <location>
        <begin position="299"/>
        <end position="316"/>
    </location>
</feature>
<dbReference type="InterPro" id="IPR007276">
    <property type="entry name" value="Nop14"/>
</dbReference>
<keyword evidence="4" id="KW-0698">rRNA processing</keyword>